<accession>A0A934HQJ3</accession>
<dbReference type="AlphaFoldDB" id="A0A934HQJ3"/>
<dbReference type="Proteomes" id="UP000622687">
    <property type="component" value="Unassembled WGS sequence"/>
</dbReference>
<keyword evidence="2" id="KW-1185">Reference proteome</keyword>
<gene>
    <name evidence="1" type="ORF">I6U51_01745</name>
</gene>
<sequence length="85" mass="9954">MLNTVVCKKEGCKGNRFKINVQRLKVLMICTECKTVEKLNREMNSIFPTICSKCTGEIFKVCRNNEDNNMYFECINCGHKFIYFP</sequence>
<evidence type="ECO:0000313" key="2">
    <source>
        <dbReference type="Proteomes" id="UP000622687"/>
    </source>
</evidence>
<organism evidence="1 2">
    <name type="scientific">Clostridium aciditolerans</name>
    <dbReference type="NCBI Taxonomy" id="339861"/>
    <lineage>
        <taxon>Bacteria</taxon>
        <taxon>Bacillati</taxon>
        <taxon>Bacillota</taxon>
        <taxon>Clostridia</taxon>
        <taxon>Eubacteriales</taxon>
        <taxon>Clostridiaceae</taxon>
        <taxon>Clostridium</taxon>
    </lineage>
</organism>
<dbReference type="RefSeq" id="WP_211140881.1">
    <property type="nucleotide sequence ID" value="NZ_JAEEGB010000003.1"/>
</dbReference>
<reference evidence="1" key="1">
    <citation type="submission" date="2020-12" db="EMBL/GenBank/DDBJ databases">
        <title>Clostridium thailandense sp. nov., a novel acetogenic bacterium isolated from peat land soil in Thailand.</title>
        <authorList>
            <person name="Chaikitkaew S."/>
            <person name="Birkeland N.K."/>
        </authorList>
    </citation>
    <scope>NUCLEOTIDE SEQUENCE</scope>
    <source>
        <strain evidence="1">DSM 17425</strain>
    </source>
</reference>
<name>A0A934HQJ3_9CLOT</name>
<proteinExistence type="predicted"/>
<comment type="caution">
    <text evidence="1">The sequence shown here is derived from an EMBL/GenBank/DDBJ whole genome shotgun (WGS) entry which is preliminary data.</text>
</comment>
<protein>
    <submittedName>
        <fullName evidence="1">Uncharacterized protein</fullName>
    </submittedName>
</protein>
<evidence type="ECO:0000313" key="1">
    <source>
        <dbReference type="EMBL" id="MBI6871428.1"/>
    </source>
</evidence>
<dbReference type="EMBL" id="JAEEGB010000003">
    <property type="protein sequence ID" value="MBI6871428.1"/>
    <property type="molecule type" value="Genomic_DNA"/>
</dbReference>